<feature type="transmembrane region" description="Helical" evidence="12">
    <location>
        <begin position="238"/>
        <end position="255"/>
    </location>
</feature>
<feature type="transmembrane region" description="Helical" evidence="12">
    <location>
        <begin position="99"/>
        <end position="119"/>
    </location>
</feature>
<dbReference type="EMBL" id="SWCI01000013">
    <property type="protein sequence ID" value="TKB47620.1"/>
    <property type="molecule type" value="Genomic_DNA"/>
</dbReference>
<dbReference type="Pfam" id="PF02628">
    <property type="entry name" value="COX15-CtaA"/>
    <property type="match status" value="1"/>
</dbReference>
<gene>
    <name evidence="13" type="ORF">FCL40_15525</name>
</gene>
<comment type="subcellular location">
    <subcellularLocation>
        <location evidence="1">Membrane</location>
        <topology evidence="1">Multi-pass membrane protein</topology>
    </subcellularLocation>
</comment>
<name>A0A4U1BBS4_9GAMM</name>
<evidence type="ECO:0000256" key="11">
    <source>
        <dbReference type="ARBA" id="ARBA00023444"/>
    </source>
</evidence>
<protein>
    <submittedName>
        <fullName evidence="13">Heme A synthase</fullName>
    </submittedName>
</protein>
<dbReference type="GO" id="GO:0006784">
    <property type="term" value="P:heme A biosynthetic process"/>
    <property type="evidence" value="ECO:0007669"/>
    <property type="project" value="InterPro"/>
</dbReference>
<keyword evidence="10" id="KW-1015">Disulfide bond</keyword>
<keyword evidence="9 12" id="KW-0472">Membrane</keyword>
<keyword evidence="14" id="KW-1185">Reference proteome</keyword>
<evidence type="ECO:0000256" key="12">
    <source>
        <dbReference type="SAM" id="Phobius"/>
    </source>
</evidence>
<evidence type="ECO:0000256" key="7">
    <source>
        <dbReference type="ARBA" id="ARBA00023004"/>
    </source>
</evidence>
<dbReference type="OrthoDB" id="1447144at2"/>
<dbReference type="PANTHER" id="PTHR35457:SF1">
    <property type="entry name" value="HEME A SYNTHASE"/>
    <property type="match status" value="1"/>
</dbReference>
<dbReference type="AlphaFoldDB" id="A0A4U1BBS4"/>
<dbReference type="InterPro" id="IPR050450">
    <property type="entry name" value="COX15/CtaA_HemeA_synthase"/>
</dbReference>
<feature type="transmembrane region" description="Helical" evidence="12">
    <location>
        <begin position="292"/>
        <end position="312"/>
    </location>
</feature>
<dbReference type="PANTHER" id="PTHR35457">
    <property type="entry name" value="HEME A SYNTHASE"/>
    <property type="match status" value="1"/>
</dbReference>
<keyword evidence="2" id="KW-1003">Cell membrane</keyword>
<dbReference type="RefSeq" id="WP_136854211.1">
    <property type="nucleotide sequence ID" value="NZ_SWCI01000013.1"/>
</dbReference>
<evidence type="ECO:0000256" key="4">
    <source>
        <dbReference type="ARBA" id="ARBA00022723"/>
    </source>
</evidence>
<feature type="transmembrane region" description="Helical" evidence="12">
    <location>
        <begin position="267"/>
        <end position="286"/>
    </location>
</feature>
<keyword evidence="4" id="KW-0479">Metal-binding</keyword>
<feature type="transmembrane region" description="Helical" evidence="12">
    <location>
        <begin position="75"/>
        <end position="92"/>
    </location>
</feature>
<keyword evidence="6" id="KW-0560">Oxidoreductase</keyword>
<evidence type="ECO:0000256" key="2">
    <source>
        <dbReference type="ARBA" id="ARBA00022475"/>
    </source>
</evidence>
<dbReference type="Proteomes" id="UP000305674">
    <property type="component" value="Unassembled WGS sequence"/>
</dbReference>
<dbReference type="GO" id="GO:0016491">
    <property type="term" value="F:oxidoreductase activity"/>
    <property type="evidence" value="ECO:0007669"/>
    <property type="project" value="UniProtKB-KW"/>
</dbReference>
<reference evidence="13 14" key="1">
    <citation type="submission" date="2019-04" db="EMBL/GenBank/DDBJ databases">
        <authorList>
            <person name="Hwang J.C."/>
        </authorList>
    </citation>
    <scope>NUCLEOTIDE SEQUENCE [LARGE SCALE GENOMIC DNA]</scope>
    <source>
        <strain evidence="13 14">IMCC35001</strain>
    </source>
</reference>
<evidence type="ECO:0000256" key="10">
    <source>
        <dbReference type="ARBA" id="ARBA00023157"/>
    </source>
</evidence>
<dbReference type="InterPro" id="IPR003780">
    <property type="entry name" value="COX15/CtaA_fam"/>
</dbReference>
<comment type="caution">
    <text evidence="13">The sequence shown here is derived from an EMBL/GenBank/DDBJ whole genome shotgun (WGS) entry which is preliminary data.</text>
</comment>
<keyword evidence="8" id="KW-0350">Heme biosynthesis</keyword>
<keyword evidence="5 12" id="KW-1133">Transmembrane helix</keyword>
<evidence type="ECO:0000313" key="14">
    <source>
        <dbReference type="Proteomes" id="UP000305674"/>
    </source>
</evidence>
<evidence type="ECO:0000256" key="6">
    <source>
        <dbReference type="ARBA" id="ARBA00023002"/>
    </source>
</evidence>
<evidence type="ECO:0000256" key="5">
    <source>
        <dbReference type="ARBA" id="ARBA00022989"/>
    </source>
</evidence>
<comment type="pathway">
    <text evidence="11">Porphyrin-containing compound metabolism.</text>
</comment>
<proteinExistence type="predicted"/>
<dbReference type="GO" id="GO:0046872">
    <property type="term" value="F:metal ion binding"/>
    <property type="evidence" value="ECO:0007669"/>
    <property type="project" value="UniProtKB-KW"/>
</dbReference>
<evidence type="ECO:0000256" key="1">
    <source>
        <dbReference type="ARBA" id="ARBA00004141"/>
    </source>
</evidence>
<feature type="transmembrane region" description="Helical" evidence="12">
    <location>
        <begin position="158"/>
        <end position="176"/>
    </location>
</feature>
<keyword evidence="7" id="KW-0408">Iron</keyword>
<sequence>MNRLILATALLAFTVILVGAFTRLTDAGLGCPDWPGCYGFLTPTAAEANADLALSRYPDRPLELVKAWAEMGHRYIASLLGMLILVIAALSWRTPQRGHGLALVALVLCQGALGMWTVTLNLMPVVVMGHLLGGLTLFCLLILLWLRRRAEPPAAEPGLVLPATLALIALIGQIVLGGWTSANYAAVVCTSLPICEGDWWHSLNFAKAFSLIQPDAPSYEFGILDYGARMTIHVTHRLWALVTAALLLYLAWRLMMRRAWRRLGQAIALMTLLQVGLGVANVVLQLPLAVAVAHNGGAALLAVLLVSANYLLRARVPSPDPAGEEVPC</sequence>
<dbReference type="GO" id="GO:0016020">
    <property type="term" value="C:membrane"/>
    <property type="evidence" value="ECO:0007669"/>
    <property type="project" value="UniProtKB-SubCell"/>
</dbReference>
<evidence type="ECO:0000313" key="13">
    <source>
        <dbReference type="EMBL" id="TKB47620.1"/>
    </source>
</evidence>
<evidence type="ECO:0000256" key="9">
    <source>
        <dbReference type="ARBA" id="ARBA00023136"/>
    </source>
</evidence>
<keyword evidence="3 12" id="KW-0812">Transmembrane</keyword>
<organism evidence="13 14">
    <name type="scientific">Ferrimonas sediminicola</name>
    <dbReference type="NCBI Taxonomy" id="2569538"/>
    <lineage>
        <taxon>Bacteria</taxon>
        <taxon>Pseudomonadati</taxon>
        <taxon>Pseudomonadota</taxon>
        <taxon>Gammaproteobacteria</taxon>
        <taxon>Alteromonadales</taxon>
        <taxon>Ferrimonadaceae</taxon>
        <taxon>Ferrimonas</taxon>
    </lineage>
</organism>
<accession>A0A4U1BBS4</accession>
<evidence type="ECO:0000256" key="8">
    <source>
        <dbReference type="ARBA" id="ARBA00023133"/>
    </source>
</evidence>
<evidence type="ECO:0000256" key="3">
    <source>
        <dbReference type="ARBA" id="ARBA00022692"/>
    </source>
</evidence>
<feature type="transmembrane region" description="Helical" evidence="12">
    <location>
        <begin position="125"/>
        <end position="146"/>
    </location>
</feature>